<dbReference type="GO" id="GO:0007166">
    <property type="term" value="P:cell surface receptor signaling pathway"/>
    <property type="evidence" value="ECO:0007669"/>
    <property type="project" value="TreeGrafter"/>
</dbReference>
<feature type="signal peptide" evidence="3">
    <location>
        <begin position="1"/>
        <end position="15"/>
    </location>
</feature>
<dbReference type="InterPro" id="IPR007110">
    <property type="entry name" value="Ig-like_dom"/>
</dbReference>
<dbReference type="SMART" id="SM00409">
    <property type="entry name" value="IG"/>
    <property type="match status" value="1"/>
</dbReference>
<dbReference type="GO" id="GO:0005886">
    <property type="term" value="C:plasma membrane"/>
    <property type="evidence" value="ECO:0007669"/>
    <property type="project" value="TreeGrafter"/>
</dbReference>
<dbReference type="AlphaFoldDB" id="A0AAD7RH89"/>
<protein>
    <recommendedName>
        <fullName evidence="4">Ig-like domain-containing protein</fullName>
    </recommendedName>
</protein>
<keyword evidence="2" id="KW-0391">Immunity</keyword>
<dbReference type="InterPro" id="IPR013783">
    <property type="entry name" value="Ig-like_fold"/>
</dbReference>
<evidence type="ECO:0000313" key="5">
    <source>
        <dbReference type="EMBL" id="KAJ8383872.1"/>
    </source>
</evidence>
<dbReference type="InterPro" id="IPR036179">
    <property type="entry name" value="Ig-like_dom_sf"/>
</dbReference>
<evidence type="ECO:0000256" key="3">
    <source>
        <dbReference type="SAM" id="SignalP"/>
    </source>
</evidence>
<keyword evidence="1 3" id="KW-0732">Signal</keyword>
<proteinExistence type="predicted"/>
<feature type="domain" description="Ig-like" evidence="4">
    <location>
        <begin position="14"/>
        <end position="105"/>
    </location>
</feature>
<keyword evidence="6" id="KW-1185">Reference proteome</keyword>
<dbReference type="EMBL" id="JAINUG010000284">
    <property type="protein sequence ID" value="KAJ8383872.1"/>
    <property type="molecule type" value="Genomic_DNA"/>
</dbReference>
<dbReference type="Proteomes" id="UP001221898">
    <property type="component" value="Unassembled WGS sequence"/>
</dbReference>
<feature type="chain" id="PRO_5042154555" description="Ig-like domain-containing protein" evidence="3">
    <location>
        <begin position="16"/>
        <end position="126"/>
    </location>
</feature>
<dbReference type="CDD" id="cd00099">
    <property type="entry name" value="IgV"/>
    <property type="match status" value="1"/>
</dbReference>
<dbReference type="InterPro" id="IPR013106">
    <property type="entry name" value="Ig_V-set"/>
</dbReference>
<reference evidence="5" key="1">
    <citation type="journal article" date="2023" name="Science">
        <title>Genome structures resolve the early diversification of teleost fishes.</title>
        <authorList>
            <person name="Parey E."/>
            <person name="Louis A."/>
            <person name="Montfort J."/>
            <person name="Bouchez O."/>
            <person name="Roques C."/>
            <person name="Iampietro C."/>
            <person name="Lluch J."/>
            <person name="Castinel A."/>
            <person name="Donnadieu C."/>
            <person name="Desvignes T."/>
            <person name="Floi Bucao C."/>
            <person name="Jouanno E."/>
            <person name="Wen M."/>
            <person name="Mejri S."/>
            <person name="Dirks R."/>
            <person name="Jansen H."/>
            <person name="Henkel C."/>
            <person name="Chen W.J."/>
            <person name="Zahm M."/>
            <person name="Cabau C."/>
            <person name="Klopp C."/>
            <person name="Thompson A.W."/>
            <person name="Robinson-Rechavi M."/>
            <person name="Braasch I."/>
            <person name="Lecointre G."/>
            <person name="Bobe J."/>
            <person name="Postlethwait J.H."/>
            <person name="Berthelot C."/>
            <person name="Roest Crollius H."/>
            <person name="Guiguen Y."/>
        </authorList>
    </citation>
    <scope>NUCLEOTIDE SEQUENCE</scope>
    <source>
        <strain evidence="5">NC1722</strain>
    </source>
</reference>
<dbReference type="InterPro" id="IPR003599">
    <property type="entry name" value="Ig_sub"/>
</dbReference>
<evidence type="ECO:0000259" key="4">
    <source>
        <dbReference type="PROSITE" id="PS50835"/>
    </source>
</evidence>
<accession>A0AAD7RH89</accession>
<evidence type="ECO:0000256" key="2">
    <source>
        <dbReference type="ARBA" id="ARBA00022859"/>
    </source>
</evidence>
<dbReference type="Gene3D" id="2.60.40.10">
    <property type="entry name" value="Immunoglobulins"/>
    <property type="match status" value="1"/>
</dbReference>
<dbReference type="Pfam" id="PF07686">
    <property type="entry name" value="V-set"/>
    <property type="match status" value="1"/>
</dbReference>
<dbReference type="SUPFAM" id="SSF48726">
    <property type="entry name" value="Immunoglobulin"/>
    <property type="match status" value="1"/>
</dbReference>
<evidence type="ECO:0000256" key="1">
    <source>
        <dbReference type="ARBA" id="ARBA00022729"/>
    </source>
</evidence>
<comment type="caution">
    <text evidence="5">The sequence shown here is derived from an EMBL/GenBank/DDBJ whole genome shotgun (WGS) entry which is preliminary data.</text>
</comment>
<organism evidence="5 6">
    <name type="scientific">Aldrovandia affinis</name>
    <dbReference type="NCBI Taxonomy" id="143900"/>
    <lineage>
        <taxon>Eukaryota</taxon>
        <taxon>Metazoa</taxon>
        <taxon>Chordata</taxon>
        <taxon>Craniata</taxon>
        <taxon>Vertebrata</taxon>
        <taxon>Euteleostomi</taxon>
        <taxon>Actinopterygii</taxon>
        <taxon>Neopterygii</taxon>
        <taxon>Teleostei</taxon>
        <taxon>Notacanthiformes</taxon>
        <taxon>Halosauridae</taxon>
        <taxon>Aldrovandia</taxon>
    </lineage>
</organism>
<dbReference type="PROSITE" id="PS50835">
    <property type="entry name" value="IG_LIKE"/>
    <property type="match status" value="1"/>
</dbReference>
<dbReference type="GO" id="GO:0002376">
    <property type="term" value="P:immune system process"/>
    <property type="evidence" value="ECO:0007669"/>
    <property type="project" value="UniProtKB-KW"/>
</dbReference>
<dbReference type="InterPro" id="IPR050413">
    <property type="entry name" value="TCR_beta_variable"/>
</dbReference>
<name>A0AAD7RH89_9TELE</name>
<gene>
    <name evidence="5" type="ORF">AAFF_G00214420</name>
</gene>
<evidence type="ECO:0000313" key="6">
    <source>
        <dbReference type="Proteomes" id="UP001221898"/>
    </source>
</evidence>
<dbReference type="PANTHER" id="PTHR23268:SF31">
    <property type="entry name" value="T CELL RECEPTOR BETA VARIABLE 30"/>
    <property type="match status" value="1"/>
</dbReference>
<sequence length="126" mass="13667">MLFCCLFILLTGCESLSVNQQPAALLVKEGSPVKIDCEVTGTSSPSISWFRQMGSDPMEMLFFSGSLGSVEPASVGAFSPSRDSWPQFPLETTAASANDSALYYCAGSFTVTKTRRALIQKPRQQR</sequence>
<dbReference type="PANTHER" id="PTHR23268">
    <property type="entry name" value="T-CELL RECEPTOR BETA CHAIN"/>
    <property type="match status" value="1"/>
</dbReference>